<organism evidence="1 2">
    <name type="scientific">Pyrenophora tritici-repentis (strain Pt-1C-BFP)</name>
    <name type="common">Wheat tan spot fungus</name>
    <name type="synonym">Drechslera tritici-repentis</name>
    <dbReference type="NCBI Taxonomy" id="426418"/>
    <lineage>
        <taxon>Eukaryota</taxon>
        <taxon>Fungi</taxon>
        <taxon>Dikarya</taxon>
        <taxon>Ascomycota</taxon>
        <taxon>Pezizomycotina</taxon>
        <taxon>Dothideomycetes</taxon>
        <taxon>Pleosporomycetidae</taxon>
        <taxon>Pleosporales</taxon>
        <taxon>Pleosporineae</taxon>
        <taxon>Pleosporaceae</taxon>
        <taxon>Pyrenophora</taxon>
    </lineage>
</organism>
<gene>
    <name evidence="1" type="ORF">PTRG_06606</name>
</gene>
<name>B2W9E8_PYRTR</name>
<dbReference type="InParanoid" id="B2W9E8"/>
<evidence type="ECO:0000313" key="1">
    <source>
        <dbReference type="EMBL" id="EDU49526.1"/>
    </source>
</evidence>
<accession>B2W9E8</accession>
<dbReference type="EMBL" id="DS231620">
    <property type="protein sequence ID" value="EDU49526.1"/>
    <property type="molecule type" value="Genomic_DNA"/>
</dbReference>
<dbReference type="Proteomes" id="UP000001471">
    <property type="component" value="Unassembled WGS sequence"/>
</dbReference>
<evidence type="ECO:0000313" key="2">
    <source>
        <dbReference type="Proteomes" id="UP000001471"/>
    </source>
</evidence>
<sequence>MGRCKEDEYQAILRSPAKCPEKAARVLVDMSLMSLVAANRHHGFNNRKHYAQKAPIKVGNQLQGRYSYGNNTRTP</sequence>
<reference evidence="2" key="1">
    <citation type="journal article" date="2013" name="G3 (Bethesda)">
        <title>Comparative genomics of a plant-pathogenic fungus, Pyrenophora tritici-repentis, reveals transduplication and the impact of repeat elements on pathogenicity and population divergence.</title>
        <authorList>
            <person name="Manning V.A."/>
            <person name="Pandelova I."/>
            <person name="Dhillon B."/>
            <person name="Wilhelm L.J."/>
            <person name="Goodwin S.B."/>
            <person name="Berlin A.M."/>
            <person name="Figueroa M."/>
            <person name="Freitag M."/>
            <person name="Hane J.K."/>
            <person name="Henrissat B."/>
            <person name="Holman W.H."/>
            <person name="Kodira C.D."/>
            <person name="Martin J."/>
            <person name="Oliver R.P."/>
            <person name="Robbertse B."/>
            <person name="Schackwitz W."/>
            <person name="Schwartz D.C."/>
            <person name="Spatafora J.W."/>
            <person name="Turgeon B.G."/>
            <person name="Yandava C."/>
            <person name="Young S."/>
            <person name="Zhou S."/>
            <person name="Zeng Q."/>
            <person name="Grigoriev I.V."/>
            <person name="Ma L.-J."/>
            <person name="Ciuffetti L.M."/>
        </authorList>
    </citation>
    <scope>NUCLEOTIDE SEQUENCE [LARGE SCALE GENOMIC DNA]</scope>
    <source>
        <strain evidence="2">Pt-1C-BFP</strain>
    </source>
</reference>
<proteinExistence type="predicted"/>
<dbReference type="HOGENOM" id="CLU_2672300_0_0_1"/>
<protein>
    <submittedName>
        <fullName evidence="1">Uncharacterized protein</fullName>
    </submittedName>
</protein>
<dbReference type="AlphaFoldDB" id="B2W9E8"/>